<evidence type="ECO:0000256" key="4">
    <source>
        <dbReference type="ARBA" id="ARBA00022640"/>
    </source>
</evidence>
<evidence type="ECO:0000313" key="11">
    <source>
        <dbReference type="Proteomes" id="UP000729402"/>
    </source>
</evidence>
<dbReference type="GO" id="GO:0009706">
    <property type="term" value="C:chloroplast inner membrane"/>
    <property type="evidence" value="ECO:0007669"/>
    <property type="project" value="TreeGrafter"/>
</dbReference>
<dbReference type="EMBL" id="JAAALK010000282">
    <property type="protein sequence ID" value="KAG8081099.1"/>
    <property type="molecule type" value="Genomic_DNA"/>
</dbReference>
<evidence type="ECO:0000256" key="8">
    <source>
        <dbReference type="ARBA" id="ARBA00023136"/>
    </source>
</evidence>
<dbReference type="GO" id="GO:0099402">
    <property type="term" value="P:plant organ development"/>
    <property type="evidence" value="ECO:0007669"/>
    <property type="project" value="TreeGrafter"/>
</dbReference>
<proteinExistence type="inferred from homology"/>
<dbReference type="Proteomes" id="UP000729402">
    <property type="component" value="Unassembled WGS sequence"/>
</dbReference>
<evidence type="ECO:0000256" key="1">
    <source>
        <dbReference type="ARBA" id="ARBA00004508"/>
    </source>
</evidence>
<keyword evidence="3" id="KW-0150">Chloroplast</keyword>
<accession>A0A8J5TGE5</accession>
<evidence type="ECO:0000256" key="3">
    <source>
        <dbReference type="ARBA" id="ARBA00022528"/>
    </source>
</evidence>
<evidence type="ECO:0000313" key="10">
    <source>
        <dbReference type="EMBL" id="KAG8081099.1"/>
    </source>
</evidence>
<evidence type="ECO:0000256" key="5">
    <source>
        <dbReference type="ARBA" id="ARBA00022692"/>
    </source>
</evidence>
<evidence type="ECO:0000256" key="7">
    <source>
        <dbReference type="ARBA" id="ARBA00022989"/>
    </source>
</evidence>
<dbReference type="Pfam" id="PF11891">
    <property type="entry name" value="RETICULATA-like"/>
    <property type="match status" value="1"/>
</dbReference>
<feature type="compositionally biased region" description="Acidic residues" evidence="9">
    <location>
        <begin position="133"/>
        <end position="142"/>
    </location>
</feature>
<reference evidence="10" key="1">
    <citation type="journal article" date="2021" name="bioRxiv">
        <title>Whole Genome Assembly and Annotation of Northern Wild Rice, Zizania palustris L., Supports a Whole Genome Duplication in the Zizania Genus.</title>
        <authorList>
            <person name="Haas M."/>
            <person name="Kono T."/>
            <person name="Macchietto M."/>
            <person name="Millas R."/>
            <person name="McGilp L."/>
            <person name="Shao M."/>
            <person name="Duquette J."/>
            <person name="Hirsch C.N."/>
            <person name="Kimball J."/>
        </authorList>
    </citation>
    <scope>NUCLEOTIDE SEQUENCE</scope>
    <source>
        <tissue evidence="10">Fresh leaf tissue</tissue>
    </source>
</reference>
<dbReference type="PANTHER" id="PTHR31038:SF14">
    <property type="entry name" value="OS07G0240300 PROTEIN"/>
    <property type="match status" value="1"/>
</dbReference>
<reference evidence="10" key="2">
    <citation type="submission" date="2021-02" db="EMBL/GenBank/DDBJ databases">
        <authorList>
            <person name="Kimball J.A."/>
            <person name="Haas M.W."/>
            <person name="Macchietto M."/>
            <person name="Kono T."/>
            <person name="Duquette J."/>
            <person name="Shao M."/>
        </authorList>
    </citation>
    <scope>NUCLEOTIDE SEQUENCE</scope>
    <source>
        <tissue evidence="10">Fresh leaf tissue</tissue>
    </source>
</reference>
<sequence length="349" mass="36402">MSMAFSCASARLHGRVGAAKCRGGVSLVRRSSCCLYPSTRRGVGAKGIRAELLPRASADGGAAAGTTSGPAVAVPEAGEVAHPVKEVGEVVPPSVLPEERGKVADVDGSGGNGKFPPGGNGGDGDNGGGGGGDDGDEGEDEFGPILSFEQVVQEAEKRGVSLPSLPSDMIEAAKRVGIQKLLLLRYLDMQASSWPLGPAIRSCSLLRNRMLVDPSFLFKIGTEIVIDTCCATFAEVQKRGDEFVGFFCGLVGQGIANLIMTAKRSVKKSEDDVPVPPLLKTSALWGAFLGVSSNTRYQIINGLERVVEASPVAKRVPAASLAFTVGVRFANNIYGGMQFVDWARMTGCQ</sequence>
<comment type="subcellular location">
    <subcellularLocation>
        <location evidence="1">Plastid</location>
        <location evidence="1">Chloroplast membrane</location>
        <topology evidence="1">Multi-pass membrane protein</topology>
    </subcellularLocation>
</comment>
<comment type="caution">
    <text evidence="10">The sequence shown here is derived from an EMBL/GenBank/DDBJ whole genome shotgun (WGS) entry which is preliminary data.</text>
</comment>
<evidence type="ECO:0000256" key="6">
    <source>
        <dbReference type="ARBA" id="ARBA00022946"/>
    </source>
</evidence>
<feature type="region of interest" description="Disordered" evidence="9">
    <location>
        <begin position="95"/>
        <end position="142"/>
    </location>
</feature>
<keyword evidence="8" id="KW-0472">Membrane</keyword>
<feature type="compositionally biased region" description="Gly residues" evidence="9">
    <location>
        <begin position="108"/>
        <end position="132"/>
    </location>
</feature>
<keyword evidence="5" id="KW-0812">Transmembrane</keyword>
<protein>
    <submittedName>
        <fullName evidence="10">Uncharacterized protein</fullName>
    </submittedName>
</protein>
<dbReference type="OrthoDB" id="205639at2759"/>
<organism evidence="10 11">
    <name type="scientific">Zizania palustris</name>
    <name type="common">Northern wild rice</name>
    <dbReference type="NCBI Taxonomy" id="103762"/>
    <lineage>
        <taxon>Eukaryota</taxon>
        <taxon>Viridiplantae</taxon>
        <taxon>Streptophyta</taxon>
        <taxon>Embryophyta</taxon>
        <taxon>Tracheophyta</taxon>
        <taxon>Spermatophyta</taxon>
        <taxon>Magnoliopsida</taxon>
        <taxon>Liliopsida</taxon>
        <taxon>Poales</taxon>
        <taxon>Poaceae</taxon>
        <taxon>BOP clade</taxon>
        <taxon>Oryzoideae</taxon>
        <taxon>Oryzeae</taxon>
        <taxon>Zizaniinae</taxon>
        <taxon>Zizania</taxon>
    </lineage>
</organism>
<evidence type="ECO:0000256" key="9">
    <source>
        <dbReference type="SAM" id="MobiDB-lite"/>
    </source>
</evidence>
<dbReference type="InterPro" id="IPR021825">
    <property type="entry name" value="RETICULATA-related"/>
</dbReference>
<keyword evidence="7" id="KW-1133">Transmembrane helix</keyword>
<name>A0A8J5TGE5_ZIZPA</name>
<evidence type="ECO:0000256" key="2">
    <source>
        <dbReference type="ARBA" id="ARBA00010793"/>
    </source>
</evidence>
<dbReference type="PANTHER" id="PTHR31038">
    <property type="entry name" value="EXPRESSED PROTEIN-RELATED"/>
    <property type="match status" value="1"/>
</dbReference>
<keyword evidence="11" id="KW-1185">Reference proteome</keyword>
<gene>
    <name evidence="10" type="ORF">GUJ93_ZPchr0007g2991</name>
</gene>
<dbReference type="AlphaFoldDB" id="A0A8J5TGE5"/>
<comment type="similarity">
    <text evidence="2">Belongs to the RETICULATA family.</text>
</comment>
<keyword evidence="4" id="KW-0934">Plastid</keyword>
<keyword evidence="6" id="KW-0809">Transit peptide</keyword>